<keyword evidence="5 7" id="KW-0807">Transducer</keyword>
<dbReference type="InterPro" id="IPR003660">
    <property type="entry name" value="HAMP_dom"/>
</dbReference>
<dbReference type="GO" id="GO:0006935">
    <property type="term" value="P:chemotaxis"/>
    <property type="evidence" value="ECO:0007669"/>
    <property type="project" value="InterPro"/>
</dbReference>
<dbReference type="SUPFAM" id="SSF58104">
    <property type="entry name" value="Methyl-accepting chemotaxis protein (MCP) signaling domain"/>
    <property type="match status" value="1"/>
</dbReference>
<evidence type="ECO:0000313" key="12">
    <source>
        <dbReference type="Proteomes" id="UP000389128"/>
    </source>
</evidence>
<evidence type="ECO:0000256" key="6">
    <source>
        <dbReference type="ARBA" id="ARBA00029447"/>
    </source>
</evidence>
<comment type="subcellular location">
    <subcellularLocation>
        <location evidence="1">Membrane</location>
        <topology evidence="1">Multi-pass membrane protein</topology>
    </subcellularLocation>
</comment>
<evidence type="ECO:0000256" key="8">
    <source>
        <dbReference type="SAM" id="Phobius"/>
    </source>
</evidence>
<dbReference type="CDD" id="cd11386">
    <property type="entry name" value="MCP_signal"/>
    <property type="match status" value="1"/>
</dbReference>
<organism evidence="11 12">
    <name type="scientific">Zoogloea oleivorans</name>
    <dbReference type="NCBI Taxonomy" id="1552750"/>
    <lineage>
        <taxon>Bacteria</taxon>
        <taxon>Pseudomonadati</taxon>
        <taxon>Pseudomonadota</taxon>
        <taxon>Betaproteobacteria</taxon>
        <taxon>Rhodocyclales</taxon>
        <taxon>Zoogloeaceae</taxon>
        <taxon>Zoogloea</taxon>
    </lineage>
</organism>
<feature type="domain" description="Methyl-accepting transducer" evidence="9">
    <location>
        <begin position="401"/>
        <end position="637"/>
    </location>
</feature>
<dbReference type="CDD" id="cd06225">
    <property type="entry name" value="HAMP"/>
    <property type="match status" value="1"/>
</dbReference>
<dbReference type="Proteomes" id="UP000389128">
    <property type="component" value="Unassembled WGS sequence"/>
</dbReference>
<feature type="transmembrane region" description="Helical" evidence="8">
    <location>
        <begin position="320"/>
        <end position="346"/>
    </location>
</feature>
<evidence type="ECO:0000256" key="7">
    <source>
        <dbReference type="PROSITE-ProRule" id="PRU00284"/>
    </source>
</evidence>
<protein>
    <submittedName>
        <fullName evidence="11">Methyl-accepting chemotaxis protein</fullName>
    </submittedName>
</protein>
<proteinExistence type="inferred from homology"/>
<evidence type="ECO:0000256" key="3">
    <source>
        <dbReference type="ARBA" id="ARBA00022989"/>
    </source>
</evidence>
<dbReference type="FunFam" id="1.10.287.950:FF:000001">
    <property type="entry name" value="Methyl-accepting chemotaxis sensory transducer"/>
    <property type="match status" value="1"/>
</dbReference>
<comment type="similarity">
    <text evidence="6">Belongs to the methyl-accepting chemotaxis (MCP) protein family.</text>
</comment>
<keyword evidence="3 8" id="KW-1133">Transmembrane helix</keyword>
<dbReference type="OrthoDB" id="343520at2"/>
<evidence type="ECO:0000256" key="1">
    <source>
        <dbReference type="ARBA" id="ARBA00004141"/>
    </source>
</evidence>
<evidence type="ECO:0000256" key="4">
    <source>
        <dbReference type="ARBA" id="ARBA00023136"/>
    </source>
</evidence>
<dbReference type="PRINTS" id="PR00260">
    <property type="entry name" value="CHEMTRNSDUCR"/>
</dbReference>
<dbReference type="GO" id="GO:0004888">
    <property type="term" value="F:transmembrane signaling receptor activity"/>
    <property type="evidence" value="ECO:0007669"/>
    <property type="project" value="InterPro"/>
</dbReference>
<evidence type="ECO:0000256" key="2">
    <source>
        <dbReference type="ARBA" id="ARBA00022692"/>
    </source>
</evidence>
<sequence length="673" mass="71789">MKVLFAPAVAMLNRMRYPAKFMLLGLIAFLVIGFLLVQLTLSLRSSIIFAEKELDSIQRVPTLLKVIELAQQHRGLSSGVLNGNEELRPRLQKKTEELVAAMKVADEILTTGATPSAKKRWNEVDAGWEALRSGGLGMKPRDNLVAHTALIRKATLALHDLGDDGNLTLDPSADTYYLIDNTVRRVPDVSERLGRLRAMGTGALAAKAVDDQRRFDISSQLGELNMAVTDLNENFDRAAIANPRVGASLDKLGKEFNAGTSKVVEVLQEHVLKGDFEMAPPVYFDMVTQTISMVFSKTYQELIPETTRLLDARLSSLKQAFTLAAVFTGVALLLLLYLSVAFCLAVMQSVNELRAGARELAAGNLRSRIDFSAQDELRKVADQFNEMAQSFADVIGKVQNGANGVASSAVSLASAASQVSNGSDQQSAAASNMAAAVEEMTVGIEEIASSASSAEGISSESGKLSAEGAAVVEQTVVEMERIAGSVRESAAVIQDLGDQSARISTIVNSIKEIADQTNLLALNAAIEAARAGETGRGFAVVADEVRKLAERTAKATDEITGMVASIQKGTSRAVDTMHDGVTRVQEGVVLAGKAGASMDQIRAGASQVVNAVTDISAALREQGAASTDIARNVEHIARMAEQNSAAVRDTADTAHRLESLAQQLRAEVAHFRI</sequence>
<dbReference type="InterPro" id="IPR004090">
    <property type="entry name" value="Chemotax_Me-accpt_rcpt"/>
</dbReference>
<evidence type="ECO:0000256" key="5">
    <source>
        <dbReference type="ARBA" id="ARBA00023224"/>
    </source>
</evidence>
<comment type="caution">
    <text evidence="11">The sequence shown here is derived from an EMBL/GenBank/DDBJ whole genome shotgun (WGS) entry which is preliminary data.</text>
</comment>
<dbReference type="SMART" id="SM00283">
    <property type="entry name" value="MA"/>
    <property type="match status" value="1"/>
</dbReference>
<dbReference type="PROSITE" id="PS50111">
    <property type="entry name" value="CHEMOTAXIS_TRANSDUC_2"/>
    <property type="match status" value="1"/>
</dbReference>
<dbReference type="RefSeq" id="WP_148580915.1">
    <property type="nucleotide sequence ID" value="NZ_JAVEUW010000007.1"/>
</dbReference>
<reference evidence="11 12" key="1">
    <citation type="submission" date="2019-01" db="EMBL/GenBank/DDBJ databases">
        <title>Zoogloea oleivorans genome sequencing and assembly.</title>
        <authorList>
            <person name="Tancsics A."/>
            <person name="Farkas M."/>
            <person name="Kriszt B."/>
            <person name="Maroti G."/>
            <person name="Horvath B."/>
        </authorList>
    </citation>
    <scope>NUCLEOTIDE SEQUENCE [LARGE SCALE GENOMIC DNA]</scope>
    <source>
        <strain evidence="11 12">Buc</strain>
    </source>
</reference>
<name>A0A6C2CIK0_9RHOO</name>
<keyword evidence="12" id="KW-1185">Reference proteome</keyword>
<dbReference type="SMART" id="SM00304">
    <property type="entry name" value="HAMP"/>
    <property type="match status" value="2"/>
</dbReference>
<feature type="domain" description="HAMP" evidence="10">
    <location>
        <begin position="344"/>
        <end position="396"/>
    </location>
</feature>
<keyword evidence="4 8" id="KW-0472">Membrane</keyword>
<dbReference type="PANTHER" id="PTHR32089">
    <property type="entry name" value="METHYL-ACCEPTING CHEMOTAXIS PROTEIN MCPB"/>
    <property type="match status" value="1"/>
</dbReference>
<dbReference type="AlphaFoldDB" id="A0A6C2CIK0"/>
<accession>A0A6C2CIK0</accession>
<dbReference type="GO" id="GO:0007165">
    <property type="term" value="P:signal transduction"/>
    <property type="evidence" value="ECO:0007669"/>
    <property type="project" value="UniProtKB-KW"/>
</dbReference>
<keyword evidence="2 8" id="KW-0812">Transmembrane</keyword>
<dbReference type="GO" id="GO:0016020">
    <property type="term" value="C:membrane"/>
    <property type="evidence" value="ECO:0007669"/>
    <property type="project" value="UniProtKB-SubCell"/>
</dbReference>
<gene>
    <name evidence="11" type="ORF">ETQ85_20330</name>
</gene>
<dbReference type="Pfam" id="PF00015">
    <property type="entry name" value="MCPsignal"/>
    <property type="match status" value="1"/>
</dbReference>
<dbReference type="InterPro" id="IPR004089">
    <property type="entry name" value="MCPsignal_dom"/>
</dbReference>
<dbReference type="PROSITE" id="PS50885">
    <property type="entry name" value="HAMP"/>
    <property type="match status" value="1"/>
</dbReference>
<dbReference type="EMBL" id="SDKK01000024">
    <property type="protein sequence ID" value="TYC53940.1"/>
    <property type="molecule type" value="Genomic_DNA"/>
</dbReference>
<evidence type="ECO:0000259" key="9">
    <source>
        <dbReference type="PROSITE" id="PS50111"/>
    </source>
</evidence>
<evidence type="ECO:0000313" key="11">
    <source>
        <dbReference type="EMBL" id="TYC53940.1"/>
    </source>
</evidence>
<evidence type="ECO:0000259" key="10">
    <source>
        <dbReference type="PROSITE" id="PS50885"/>
    </source>
</evidence>
<dbReference type="Gene3D" id="1.10.287.950">
    <property type="entry name" value="Methyl-accepting chemotaxis protein"/>
    <property type="match status" value="1"/>
</dbReference>
<dbReference type="PANTHER" id="PTHR32089:SF119">
    <property type="entry name" value="METHYL-ACCEPTING CHEMOTAXIS PROTEIN CTPL"/>
    <property type="match status" value="1"/>
</dbReference>
<dbReference type="Pfam" id="PF00672">
    <property type="entry name" value="HAMP"/>
    <property type="match status" value="1"/>
</dbReference>